<proteinExistence type="predicted"/>
<evidence type="ECO:0000256" key="6">
    <source>
        <dbReference type="ARBA" id="ARBA00023211"/>
    </source>
</evidence>
<dbReference type="GO" id="GO:0016616">
    <property type="term" value="F:oxidoreductase activity, acting on the CH-OH group of donors, NAD or NADP as acceptor"/>
    <property type="evidence" value="ECO:0007669"/>
    <property type="project" value="InterPro"/>
</dbReference>
<dbReference type="Proteomes" id="UP000273278">
    <property type="component" value="Chromosome"/>
</dbReference>
<dbReference type="SUPFAM" id="SSF53659">
    <property type="entry name" value="Isocitrate/Isopropylmalate dehydrogenase-like"/>
    <property type="match status" value="1"/>
</dbReference>
<evidence type="ECO:0000256" key="5">
    <source>
        <dbReference type="ARBA" id="ARBA00023027"/>
    </source>
</evidence>
<evidence type="ECO:0000313" key="8">
    <source>
        <dbReference type="EMBL" id="AYQ54754.1"/>
    </source>
</evidence>
<evidence type="ECO:0000256" key="3">
    <source>
        <dbReference type="ARBA" id="ARBA00022723"/>
    </source>
</evidence>
<dbReference type="InterPro" id="IPR024084">
    <property type="entry name" value="IsoPropMal-DH-like_dom"/>
</dbReference>
<evidence type="ECO:0000256" key="2">
    <source>
        <dbReference type="ARBA" id="ARBA00001946"/>
    </source>
</evidence>
<dbReference type="PANTHER" id="PTHR43275:SF1">
    <property type="entry name" value="D-MALATE DEHYDROGENASE [DECARBOXYLATING]"/>
    <property type="match status" value="1"/>
</dbReference>
<dbReference type="GO" id="GO:0051287">
    <property type="term" value="F:NAD binding"/>
    <property type="evidence" value="ECO:0007669"/>
    <property type="project" value="InterPro"/>
</dbReference>
<dbReference type="GO" id="GO:0000287">
    <property type="term" value="F:magnesium ion binding"/>
    <property type="evidence" value="ECO:0007669"/>
    <property type="project" value="InterPro"/>
</dbReference>
<keyword evidence="6" id="KW-0464">Manganese</keyword>
<evidence type="ECO:0000256" key="4">
    <source>
        <dbReference type="ARBA" id="ARBA00023002"/>
    </source>
</evidence>
<dbReference type="InterPro" id="IPR019818">
    <property type="entry name" value="IsoCit/isopropylmalate_DH_CS"/>
</dbReference>
<dbReference type="OMA" id="PWSCDYY"/>
<dbReference type="SMART" id="SM01329">
    <property type="entry name" value="Iso_dh"/>
    <property type="match status" value="1"/>
</dbReference>
<dbReference type="EMBL" id="CP017686">
    <property type="protein sequence ID" value="AYQ54754.1"/>
    <property type="molecule type" value="Genomic_DNA"/>
</dbReference>
<name>A0A3G3IGT8_9ARCH</name>
<gene>
    <name evidence="8" type="ORF">BKD89_02895</name>
</gene>
<dbReference type="Gene3D" id="3.40.718.10">
    <property type="entry name" value="Isopropylmalate Dehydrogenase"/>
    <property type="match status" value="1"/>
</dbReference>
<keyword evidence="4" id="KW-0560">Oxidoreductase</keyword>
<protein>
    <submittedName>
        <fullName evidence="8">3-isopropylmalate dehydrogenase</fullName>
    </submittedName>
</protein>
<organism evidence="8 9">
    <name type="scientific">Methanomethylophilus alvi</name>
    <dbReference type="NCBI Taxonomy" id="1291540"/>
    <lineage>
        <taxon>Archaea</taxon>
        <taxon>Methanobacteriati</taxon>
        <taxon>Thermoplasmatota</taxon>
        <taxon>Thermoplasmata</taxon>
        <taxon>Methanomassiliicoccales</taxon>
        <taxon>Methanomethylophilaceae</taxon>
        <taxon>Methanomethylophilus</taxon>
    </lineage>
</organism>
<comment type="cofactor">
    <cofactor evidence="2">
        <name>Mg(2+)</name>
        <dbReference type="ChEBI" id="CHEBI:18420"/>
    </cofactor>
</comment>
<reference evidence="8 9" key="1">
    <citation type="submission" date="2016-10" db="EMBL/GenBank/DDBJ databases">
        <title>Complete genome of the TMA-utilizing, human hosted archaeon Methanomethylophilus alvus Gen. nov, sp. nov., strain Mx-05, derived from a pure culture.</title>
        <authorList>
            <person name="Brugere J.-F."/>
            <person name="Ben Hania W."/>
            <person name="Chaudhary P.P."/>
            <person name="Gaci N."/>
            <person name="Borrel G."/>
            <person name="Cao Van Tuat L."/>
            <person name="Fardeau M.-L."/>
            <person name="Harris H.M.B."/>
            <person name="O'Toole P.W."/>
            <person name="Ollivier B."/>
        </authorList>
    </citation>
    <scope>NUCLEOTIDE SEQUENCE [LARGE SCALE GENOMIC DNA]</scope>
    <source>
        <strain evidence="8 9">Mx-05</strain>
    </source>
</reference>
<dbReference type="PANTHER" id="PTHR43275">
    <property type="entry name" value="D-MALATE DEHYDROGENASE [DECARBOXYLATING]"/>
    <property type="match status" value="1"/>
</dbReference>
<dbReference type="Pfam" id="PF00180">
    <property type="entry name" value="Iso_dh"/>
    <property type="match status" value="1"/>
</dbReference>
<comment type="cofactor">
    <cofactor evidence="1">
        <name>Mn(2+)</name>
        <dbReference type="ChEBI" id="CHEBI:29035"/>
    </cofactor>
</comment>
<dbReference type="InterPro" id="IPR050501">
    <property type="entry name" value="ICDH/IPMDH"/>
</dbReference>
<evidence type="ECO:0000313" key="9">
    <source>
        <dbReference type="Proteomes" id="UP000273278"/>
    </source>
</evidence>
<keyword evidence="3" id="KW-0479">Metal-binding</keyword>
<evidence type="ECO:0000259" key="7">
    <source>
        <dbReference type="SMART" id="SM01329"/>
    </source>
</evidence>
<dbReference type="AlphaFoldDB" id="A0A3G3IGT8"/>
<accession>A0A3G3IGT8</accession>
<feature type="domain" description="Isopropylmalate dehydrogenase-like" evidence="7">
    <location>
        <begin position="3"/>
        <end position="364"/>
    </location>
</feature>
<sequence>MKHFAIVPGDGIGPEVVKVGTDCMEALCEISSFDFDGELFNIGGQRYLETGELLTDQDISDLKKKDAIYFGAIGDPRIKPGILEGGILLKMRAVFDQYINLRPVTSWFPYVPLKREVPFDIHFLRENTEDFYMGLGAKLRKDNGYRAEIGVKRESYDMGFDIKAEPSEDDEYSIEVGLLSRKGVTRFADYAFKYAQARGEDKVTLVDKANVITNNYGMQREIFQQKADEYGMKLDFMFVDAMSMAMIVRPETFGTVAVPNLFGDILTDLGAQLQGGLGMGGSGNINPHGLSMFEPIHGSAPDIAGQGKANPIAAVLAAEMLLDNQGFPEEGRMLHAAVRHCLDTMQVTPDLGGKLRTEEVGKAMVDFILNQKK</sequence>
<dbReference type="PROSITE" id="PS00470">
    <property type="entry name" value="IDH_IMDH"/>
    <property type="match status" value="1"/>
</dbReference>
<evidence type="ECO:0000256" key="1">
    <source>
        <dbReference type="ARBA" id="ARBA00001936"/>
    </source>
</evidence>
<keyword evidence="5" id="KW-0520">NAD</keyword>